<organism evidence="2 3">
    <name type="scientific">Spiribacter salilacus</name>
    <dbReference type="NCBI Taxonomy" id="2664894"/>
    <lineage>
        <taxon>Bacteria</taxon>
        <taxon>Pseudomonadati</taxon>
        <taxon>Pseudomonadota</taxon>
        <taxon>Gammaproteobacteria</taxon>
        <taxon>Chromatiales</taxon>
        <taxon>Ectothiorhodospiraceae</taxon>
        <taxon>Spiribacter</taxon>
    </lineage>
</organism>
<dbReference type="EMBL" id="WJPP01000003">
    <property type="protein sequence ID" value="MRH78304.1"/>
    <property type="molecule type" value="Genomic_DNA"/>
</dbReference>
<evidence type="ECO:0000313" key="3">
    <source>
        <dbReference type="Proteomes" id="UP000433788"/>
    </source>
</evidence>
<feature type="transmembrane region" description="Helical" evidence="1">
    <location>
        <begin position="184"/>
        <end position="207"/>
    </location>
</feature>
<keyword evidence="2" id="KW-0282">Flagellum</keyword>
<proteinExistence type="predicted"/>
<feature type="transmembrane region" description="Helical" evidence="1">
    <location>
        <begin position="127"/>
        <end position="148"/>
    </location>
</feature>
<feature type="transmembrane region" description="Helical" evidence="1">
    <location>
        <begin position="33"/>
        <end position="53"/>
    </location>
</feature>
<keyword evidence="1" id="KW-0812">Transmembrane</keyword>
<keyword evidence="2" id="KW-0969">Cilium</keyword>
<comment type="caution">
    <text evidence="2">The sequence shown here is derived from an EMBL/GenBank/DDBJ whole genome shotgun (WGS) entry which is preliminary data.</text>
</comment>
<keyword evidence="2" id="KW-0966">Cell projection</keyword>
<protein>
    <submittedName>
        <fullName evidence="2">Flagellar motor protein MotA</fullName>
    </submittedName>
</protein>
<evidence type="ECO:0000313" key="2">
    <source>
        <dbReference type="EMBL" id="MRH78304.1"/>
    </source>
</evidence>
<keyword evidence="1" id="KW-0472">Membrane</keyword>
<dbReference type="Proteomes" id="UP000433788">
    <property type="component" value="Unassembled WGS sequence"/>
</dbReference>
<dbReference type="RefSeq" id="WP_369691970.1">
    <property type="nucleotide sequence ID" value="NZ_WJPP01000003.1"/>
</dbReference>
<sequence>MRNPNQVLIWIGVFLAAVAALCGLLFAPLSEAFFANPVFNGMILLVLFIGLIVNSRQVLILKPEVDWVEGFRNSQGGQAPEIAGSRLLGSMAQMLTGRQGDRFSLSAMSLRTVLDGIRMRLDESRDISRYLIGLLVFLGLLGTFWGLLDTLRAVGNVIGGLEMTAGGDAGAIFSQLRDGLESPLTGMGTAFSSSLFGLAGALVLGFVDLQASHAQSRFYNDLEEWLSGQTRLSSGALGGDAEGSVPAYIQALLENTADSLDKLQRIMTRGDEERRAVDARMIELTEEVSRLADQGRSEQKGLIGLTRTQAELQGVLTRLSEATEGQAGQSTEQIEQLRAMVHGLHDLRSDLSADRERLLTELRDEIRLLTRTVSHLGNNEQD</sequence>
<reference evidence="2 3" key="1">
    <citation type="submission" date="2019-11" db="EMBL/GenBank/DDBJ databases">
        <authorList>
            <person name="Zhang X.Y."/>
        </authorList>
    </citation>
    <scope>NUCLEOTIDE SEQUENCE [LARGE SCALE GENOMIC DNA]</scope>
    <source>
        <strain evidence="2 3">C176</strain>
    </source>
</reference>
<keyword evidence="3" id="KW-1185">Reference proteome</keyword>
<gene>
    <name evidence="2" type="ORF">GH984_06255</name>
</gene>
<keyword evidence="1" id="KW-1133">Transmembrane helix</keyword>
<dbReference type="AlphaFoldDB" id="A0A6N7R068"/>
<accession>A0A6N7R068</accession>
<name>A0A6N7R068_9GAMM</name>
<feature type="transmembrane region" description="Helical" evidence="1">
    <location>
        <begin position="7"/>
        <end position="27"/>
    </location>
</feature>
<evidence type="ECO:0000256" key="1">
    <source>
        <dbReference type="SAM" id="Phobius"/>
    </source>
</evidence>